<dbReference type="AlphaFoldDB" id="A0A3N0AGI6"/>
<dbReference type="RefSeq" id="WP_123197940.1">
    <property type="nucleotide sequence ID" value="NZ_QICB01000002.1"/>
</dbReference>
<accession>A0A3N0AGI6</accession>
<sequence length="219" mass="24215">MQILDSLVEGPLRLRNKRDGDELLGMIVRFLATGEEPEPRNDVQEAILTSVRPVLEKSRARAESGSSGGKSKANRQAKTEANALANRLANGEANALAKTEPKPQANCVANQLANGLGNKEEELGIGIKGEQEGQRARFRAPSTAEAEEYAKAYCDGHEPPIDPALFDAESFVDFYASKGWKVGNAPMKDWKAAVRRWVRRRLDERKEAKADEAPVFREW</sequence>
<evidence type="ECO:0000313" key="3">
    <source>
        <dbReference type="Proteomes" id="UP000267368"/>
    </source>
</evidence>
<dbReference type="EMBL" id="QICB01000002">
    <property type="protein sequence ID" value="RNL20841.1"/>
    <property type="molecule type" value="Genomic_DNA"/>
</dbReference>
<organism evidence="2 3">
    <name type="scientific">Slackia faecicanis</name>
    <dbReference type="NCBI Taxonomy" id="255723"/>
    <lineage>
        <taxon>Bacteria</taxon>
        <taxon>Bacillati</taxon>
        <taxon>Actinomycetota</taxon>
        <taxon>Coriobacteriia</taxon>
        <taxon>Eggerthellales</taxon>
        <taxon>Eggerthellaceae</taxon>
        <taxon>Slackia</taxon>
    </lineage>
</organism>
<evidence type="ECO:0000256" key="1">
    <source>
        <dbReference type="SAM" id="MobiDB-lite"/>
    </source>
</evidence>
<dbReference type="OrthoDB" id="7365718at2"/>
<keyword evidence="3" id="KW-1185">Reference proteome</keyword>
<comment type="caution">
    <text evidence="2">The sequence shown here is derived from an EMBL/GenBank/DDBJ whole genome shotgun (WGS) entry which is preliminary data.</text>
</comment>
<gene>
    <name evidence="2" type="ORF">DMP07_04485</name>
</gene>
<proteinExistence type="predicted"/>
<feature type="region of interest" description="Disordered" evidence="1">
    <location>
        <begin position="56"/>
        <end position="79"/>
    </location>
</feature>
<protein>
    <submittedName>
        <fullName evidence="2">Uncharacterized protein</fullName>
    </submittedName>
</protein>
<evidence type="ECO:0000313" key="2">
    <source>
        <dbReference type="EMBL" id="RNL20841.1"/>
    </source>
</evidence>
<reference evidence="3" key="1">
    <citation type="submission" date="2018-05" db="EMBL/GenBank/DDBJ databases">
        <title>Genome Sequencing of selected type strains of the family Eggerthellaceae.</title>
        <authorList>
            <person name="Danylec N."/>
            <person name="Stoll D.A."/>
            <person name="Doetsch A."/>
            <person name="Huch M."/>
        </authorList>
    </citation>
    <scope>NUCLEOTIDE SEQUENCE [LARGE SCALE GENOMIC DNA]</scope>
    <source>
        <strain evidence="3">DSM 17537</strain>
    </source>
</reference>
<name>A0A3N0AGI6_9ACTN</name>
<dbReference type="Proteomes" id="UP000267368">
    <property type="component" value="Unassembled WGS sequence"/>
</dbReference>